<accession>A0A1Y2LPG9</accession>
<dbReference type="AlphaFoldDB" id="A0A1Y2LPG9"/>
<gene>
    <name evidence="2" type="ORF">B5807_09739</name>
</gene>
<sequence length="487" mass="55766">MTAKDERVGLAWEPECFSNEMRPQWEIDEPGVGAILTLVRQELHIGSWKKFSTEILAKGSASKVYAIHRDVKVDYIMRISLPVEPHRKTLSEQATIEYVRQHTKISVPEVITLSMQSSNTLGFEWTIMQRIPGDKLFVEYQVPLFNKRFPQIGSLYCKAELEALLSALPPSTIRPDSKGSAFLAQYCLGKIVSVPFFYHKNWRLDVYRGPYTYARDWLAARLQIAAADFGNQPIYSDGKEKASCGYSEDDAHEQIVDPDEARIPIELDDGVSQVHTTMGVTDNNEQSDDTNSDKKCENDRDDLEVDPRALRTAASTRSRIQRLINLLPEIFPRGGTEECMLFHHDLLGNSILVDQNHENSGIIDWNCIHTVPLWLGCQIPKFLHSREVKERPLFRTEFEDEADENHYWRLIEEHEKTQLQAFFLDEMQRVCPEWMQIHQAGSLEADFDLAVNTVALPAGATDHFERWLGQVEQGAEPLNLRSAMNQY</sequence>
<evidence type="ECO:0000313" key="3">
    <source>
        <dbReference type="Proteomes" id="UP000193240"/>
    </source>
</evidence>
<dbReference type="InParanoid" id="A0A1Y2LPG9"/>
<protein>
    <submittedName>
        <fullName evidence="2">Uncharacterized protein</fullName>
    </submittedName>
</protein>
<evidence type="ECO:0000313" key="2">
    <source>
        <dbReference type="EMBL" id="OSS45853.1"/>
    </source>
</evidence>
<dbReference type="Proteomes" id="UP000193240">
    <property type="component" value="Unassembled WGS sequence"/>
</dbReference>
<dbReference type="EMBL" id="KZ107853">
    <property type="protein sequence ID" value="OSS45853.1"/>
    <property type="molecule type" value="Genomic_DNA"/>
</dbReference>
<dbReference type="InterPro" id="IPR051678">
    <property type="entry name" value="AGP_Transferase"/>
</dbReference>
<dbReference type="PANTHER" id="PTHR21310:SF13">
    <property type="entry name" value="AMINOGLYCOSIDE PHOSPHOTRANSFERASE DOMAIN-CONTAINING PROTEIN"/>
    <property type="match status" value="1"/>
</dbReference>
<feature type="region of interest" description="Disordered" evidence="1">
    <location>
        <begin position="277"/>
        <end position="302"/>
    </location>
</feature>
<reference evidence="2 3" key="1">
    <citation type="journal article" date="2017" name="Genome Announc.">
        <title>Genome sequence of the saprophytic ascomycete Epicoccum nigrum ICMP 19927 strain isolated from New Zealand.</title>
        <authorList>
            <person name="Fokin M."/>
            <person name="Fleetwood D."/>
            <person name="Weir B.S."/>
            <person name="Villas-Boas S.G."/>
        </authorList>
    </citation>
    <scope>NUCLEOTIDE SEQUENCE [LARGE SCALE GENOMIC DNA]</scope>
    <source>
        <strain evidence="2 3">ICMP 19927</strain>
    </source>
</reference>
<proteinExistence type="predicted"/>
<dbReference type="PANTHER" id="PTHR21310">
    <property type="entry name" value="AMINOGLYCOSIDE PHOSPHOTRANSFERASE-RELATED-RELATED"/>
    <property type="match status" value="1"/>
</dbReference>
<dbReference type="SUPFAM" id="SSF56112">
    <property type="entry name" value="Protein kinase-like (PK-like)"/>
    <property type="match status" value="1"/>
</dbReference>
<evidence type="ECO:0000256" key="1">
    <source>
        <dbReference type="SAM" id="MobiDB-lite"/>
    </source>
</evidence>
<organism evidence="2 3">
    <name type="scientific">Epicoccum nigrum</name>
    <name type="common">Soil fungus</name>
    <name type="synonym">Epicoccum purpurascens</name>
    <dbReference type="NCBI Taxonomy" id="105696"/>
    <lineage>
        <taxon>Eukaryota</taxon>
        <taxon>Fungi</taxon>
        <taxon>Dikarya</taxon>
        <taxon>Ascomycota</taxon>
        <taxon>Pezizomycotina</taxon>
        <taxon>Dothideomycetes</taxon>
        <taxon>Pleosporomycetidae</taxon>
        <taxon>Pleosporales</taxon>
        <taxon>Pleosporineae</taxon>
        <taxon>Didymellaceae</taxon>
        <taxon>Epicoccum</taxon>
    </lineage>
</organism>
<dbReference type="InterPro" id="IPR011009">
    <property type="entry name" value="Kinase-like_dom_sf"/>
</dbReference>
<name>A0A1Y2LPG9_EPING</name>
<keyword evidence="3" id="KW-1185">Reference proteome</keyword>